<dbReference type="GO" id="GO:0044780">
    <property type="term" value="P:bacterial-type flagellum assembly"/>
    <property type="evidence" value="ECO:0007669"/>
    <property type="project" value="InterPro"/>
</dbReference>
<dbReference type="KEGG" id="cvc:BKX93_21775"/>
<dbReference type="RefSeq" id="WP_046168228.1">
    <property type="nucleotide sequence ID" value="NZ_CP017707.1"/>
</dbReference>
<evidence type="ECO:0000259" key="9">
    <source>
        <dbReference type="Pfam" id="PF06429"/>
    </source>
</evidence>
<feature type="domain" description="Flagellar basal-body/hook protein C-terminal" evidence="9">
    <location>
        <begin position="415"/>
        <end position="453"/>
    </location>
</feature>
<comment type="subcellular location">
    <subcellularLocation>
        <location evidence="1 7">Bacterial flagellum</location>
    </subcellularLocation>
    <subcellularLocation>
        <location evidence="2 7">Secreted</location>
    </subcellularLocation>
</comment>
<feature type="domain" description="Flagellar basal body rod protein N-terminal" evidence="8">
    <location>
        <begin position="4"/>
        <end position="33"/>
    </location>
</feature>
<dbReference type="Pfam" id="PF00460">
    <property type="entry name" value="Flg_bb_rod"/>
    <property type="match status" value="1"/>
</dbReference>
<evidence type="ECO:0000256" key="2">
    <source>
        <dbReference type="ARBA" id="ARBA00004613"/>
    </source>
</evidence>
<evidence type="ECO:0000256" key="4">
    <source>
        <dbReference type="ARBA" id="ARBA00016244"/>
    </source>
</evidence>
<dbReference type="STRING" id="1108595.BKX93_21775"/>
<evidence type="ECO:0000256" key="3">
    <source>
        <dbReference type="ARBA" id="ARBA00009677"/>
    </source>
</evidence>
<evidence type="ECO:0000313" key="11">
    <source>
        <dbReference type="EMBL" id="AOZ52373.1"/>
    </source>
</evidence>
<dbReference type="InterPro" id="IPR053927">
    <property type="entry name" value="FlgK_helical"/>
</dbReference>
<evidence type="ECO:0000256" key="6">
    <source>
        <dbReference type="ARBA" id="ARBA00023143"/>
    </source>
</evidence>
<gene>
    <name evidence="7" type="primary">flgK</name>
    <name evidence="11" type="ORF">BKX93_21775</name>
</gene>
<dbReference type="NCBIfam" id="TIGR02492">
    <property type="entry name" value="flgK_ends"/>
    <property type="match status" value="1"/>
</dbReference>
<evidence type="ECO:0000256" key="1">
    <source>
        <dbReference type="ARBA" id="ARBA00004365"/>
    </source>
</evidence>
<dbReference type="PANTHER" id="PTHR30033">
    <property type="entry name" value="FLAGELLAR HOOK-ASSOCIATED PROTEIN 1"/>
    <property type="match status" value="1"/>
</dbReference>
<evidence type="ECO:0000259" key="8">
    <source>
        <dbReference type="Pfam" id="PF00460"/>
    </source>
</evidence>
<dbReference type="Pfam" id="PF06429">
    <property type="entry name" value="Flg_bbr_C"/>
    <property type="match status" value="1"/>
</dbReference>
<organism evidence="11 12">
    <name type="scientific">Chromobacterium vaccinii</name>
    <dbReference type="NCBI Taxonomy" id="1108595"/>
    <lineage>
        <taxon>Bacteria</taxon>
        <taxon>Pseudomonadati</taxon>
        <taxon>Pseudomonadota</taxon>
        <taxon>Betaproteobacteria</taxon>
        <taxon>Neisseriales</taxon>
        <taxon>Chromobacteriaceae</taxon>
        <taxon>Chromobacterium</taxon>
    </lineage>
</organism>
<dbReference type="Pfam" id="PF22638">
    <property type="entry name" value="FlgK_D1"/>
    <property type="match status" value="1"/>
</dbReference>
<dbReference type="AlphaFoldDB" id="A0A1D9LMK5"/>
<reference evidence="11 12" key="1">
    <citation type="submission" date="2016-10" db="EMBL/GenBank/DDBJ databases">
        <title>Chromobacterium muskegensis sp. nov., an insecticidal bacterium isolated from Sphagnum bogs.</title>
        <authorList>
            <person name="Sparks M.E."/>
            <person name="Blackburn M.B."/>
            <person name="Gundersen-Rindal D.E."/>
            <person name="Mitchell A."/>
            <person name="Farrar R."/>
            <person name="Kuhar D."/>
        </authorList>
    </citation>
    <scope>NUCLEOTIDE SEQUENCE [LARGE SCALE GENOMIC DNA]</scope>
    <source>
        <strain evidence="11 12">21-1</strain>
    </source>
</reference>
<dbReference type="EMBL" id="CP017707">
    <property type="protein sequence ID" value="AOZ52373.1"/>
    <property type="molecule type" value="Genomic_DNA"/>
</dbReference>
<protein>
    <recommendedName>
        <fullName evidence="4 7">Flagellar hook-associated protein 1</fullName>
        <shortName evidence="7">HAP1</shortName>
    </recommendedName>
</protein>
<dbReference type="GO" id="GO:0005576">
    <property type="term" value="C:extracellular region"/>
    <property type="evidence" value="ECO:0007669"/>
    <property type="project" value="UniProtKB-SubCell"/>
</dbReference>
<dbReference type="InterPro" id="IPR010930">
    <property type="entry name" value="Flg_bb/hook_C_dom"/>
</dbReference>
<keyword evidence="5 7" id="KW-0964">Secreted</keyword>
<keyword evidence="6 7" id="KW-0975">Bacterial flagellum</keyword>
<dbReference type="Proteomes" id="UP000178776">
    <property type="component" value="Chromosome"/>
</dbReference>
<dbReference type="GO" id="GO:0005198">
    <property type="term" value="F:structural molecule activity"/>
    <property type="evidence" value="ECO:0007669"/>
    <property type="project" value="UniProtKB-UniRule"/>
</dbReference>
<evidence type="ECO:0000256" key="5">
    <source>
        <dbReference type="ARBA" id="ARBA00022525"/>
    </source>
</evidence>
<dbReference type="PRINTS" id="PR01005">
    <property type="entry name" value="FLGHOOKAP1"/>
</dbReference>
<comment type="similarity">
    <text evidence="3 7">Belongs to the flagella basal body rod proteins family.</text>
</comment>
<evidence type="ECO:0000313" key="12">
    <source>
        <dbReference type="Proteomes" id="UP000178776"/>
    </source>
</evidence>
<dbReference type="PANTHER" id="PTHR30033:SF1">
    <property type="entry name" value="FLAGELLAR HOOK-ASSOCIATED PROTEIN 1"/>
    <property type="match status" value="1"/>
</dbReference>
<keyword evidence="11" id="KW-0969">Cilium</keyword>
<sequence>MRMINNALSGAQAAQVALNTASQNIANQQTPGYSRQGVVLATQAPGAGDPLSAGYGVNVSNVRRFSDDYKNLLQWQAGSNVGSMSASQPYFTQLEKVMGSKGSSLSEGFDQFFAALNAASLDSNTMRDQVVRSAGALAQRFNNLDGVLTSQLGAIAEQRNATLTQINSATANLAMLNEKLTSAKAQGINTSGLEDERDRQIDALSSLIEVRVVAQPDGSKTISLKNGLPLVASDSAATLSSEAQPDGSQQLKLAFGTEKYAMAGSDLGGQLGGLNRFEAENLRPVQAQVRTLAGELAARVNDQLAKGYDMNGQPGKPLFRYDAGAAHGLLQSTGILASELGFSADPAKPGNNDNLLEVLKVKQQAFPLAGVGNVTLGDAYSQMIGHLAISSQANKAGLDTANVIRAEAEKSWQATSGVQRDEEAVSLIEFQKMYQANMKVISVANQLFESTLAIL</sequence>
<dbReference type="InterPro" id="IPR002371">
    <property type="entry name" value="FlgK"/>
</dbReference>
<dbReference type="GO" id="GO:0009424">
    <property type="term" value="C:bacterial-type flagellum hook"/>
    <property type="evidence" value="ECO:0007669"/>
    <property type="project" value="UniProtKB-UniRule"/>
</dbReference>
<evidence type="ECO:0000259" key="10">
    <source>
        <dbReference type="Pfam" id="PF22638"/>
    </source>
</evidence>
<dbReference type="InterPro" id="IPR001444">
    <property type="entry name" value="Flag_bb_rod_N"/>
</dbReference>
<accession>A0A1D9LMK5</accession>
<name>A0A1D9LMK5_9NEIS</name>
<dbReference type="GeneID" id="68843830"/>
<evidence type="ECO:0000256" key="7">
    <source>
        <dbReference type="RuleBase" id="RU362065"/>
    </source>
</evidence>
<dbReference type="SUPFAM" id="SSF64518">
    <property type="entry name" value="Phase 1 flagellin"/>
    <property type="match status" value="1"/>
</dbReference>
<keyword evidence="11" id="KW-0282">Flagellum</keyword>
<keyword evidence="11" id="KW-0966">Cell projection</keyword>
<feature type="domain" description="Flagellar hook-associated protein FlgK helical" evidence="10">
    <location>
        <begin position="92"/>
        <end position="319"/>
    </location>
</feature>
<proteinExistence type="inferred from homology"/>